<gene>
    <name evidence="1" type="ORF">AQPE_1345</name>
</gene>
<dbReference type="Proteomes" id="UP001193389">
    <property type="component" value="Chromosome"/>
</dbReference>
<organism evidence="1 2">
    <name type="scientific">Aquipluma nitroreducens</name>
    <dbReference type="NCBI Taxonomy" id="2010828"/>
    <lineage>
        <taxon>Bacteria</taxon>
        <taxon>Pseudomonadati</taxon>
        <taxon>Bacteroidota</taxon>
        <taxon>Bacteroidia</taxon>
        <taxon>Marinilabiliales</taxon>
        <taxon>Prolixibacteraceae</taxon>
        <taxon>Aquipluma</taxon>
    </lineage>
</organism>
<dbReference type="AlphaFoldDB" id="A0A5K7S6P2"/>
<sequence length="46" mass="5324">MKLLFSPLQSVLTILSESIIRLFLPSGRRIPKPFLVVWKVMKPTQN</sequence>
<protein>
    <submittedName>
        <fullName evidence="1">Uncharacterized protein</fullName>
    </submittedName>
</protein>
<reference evidence="1" key="1">
    <citation type="journal article" date="2020" name="Int. J. Syst. Evol. Microbiol.">
        <title>Aquipluma nitroreducens gen. nov. sp. nov., a novel facultatively anaerobic bacterium isolated from a freshwater lake.</title>
        <authorList>
            <person name="Watanabe M."/>
            <person name="Kojima H."/>
            <person name="Fukui M."/>
        </authorList>
    </citation>
    <scope>NUCLEOTIDE SEQUENCE</scope>
    <source>
        <strain evidence="1">MeG22</strain>
    </source>
</reference>
<dbReference type="KEGG" id="anf:AQPE_1345"/>
<evidence type="ECO:0000313" key="2">
    <source>
        <dbReference type="Proteomes" id="UP001193389"/>
    </source>
</evidence>
<dbReference type="EMBL" id="AP018694">
    <property type="protein sequence ID" value="BBE17196.1"/>
    <property type="molecule type" value="Genomic_DNA"/>
</dbReference>
<accession>A0A5K7S6P2</accession>
<keyword evidence="2" id="KW-1185">Reference proteome</keyword>
<evidence type="ECO:0000313" key="1">
    <source>
        <dbReference type="EMBL" id="BBE17196.1"/>
    </source>
</evidence>
<name>A0A5K7S6P2_9BACT</name>
<proteinExistence type="predicted"/>